<dbReference type="CDD" id="cd00161">
    <property type="entry name" value="beta-trefoil_Ricin-like"/>
    <property type="match status" value="1"/>
</dbReference>
<evidence type="ECO:0000313" key="3">
    <source>
        <dbReference type="Proteomes" id="UP001501147"/>
    </source>
</evidence>
<accession>A0ABP9B0L0</accession>
<dbReference type="Pfam" id="PF00652">
    <property type="entry name" value="Ricin_B_lectin"/>
    <property type="match status" value="1"/>
</dbReference>
<comment type="caution">
    <text evidence="2">The sequence shown here is derived from an EMBL/GenBank/DDBJ whole genome shotgun (WGS) entry which is preliminary data.</text>
</comment>
<sequence length="373" mass="38676">MTPRPFPAGPRSAAPAAGLRALPRLLAAALAACGVVLGLLAAPAAAAPHAEEAPAAASACSPPLGCIPLTSVSNGRNLDVQNGSTGDGAFIVTNSAPGYHQSWTLRVDPVESTFAIANDATGKCITLGWPALRQQTCRNQAGQKWYFQPVAGSHEVFMIRNQSDGSCLDLVADAQYDDAWTGRSICHGRPNQRWSTTSPAAFDLAVDRGARMCQKNPSSCSWSVQHEAPAAPLPTVCASPVWFNNTASTAHQTFSVTETTGWSSSIGTTLSSGLTAGTAPALQAAVGTQLTFTNLWQGSSSVGNGIQVSVPPSQYGWVTLSLLARQVTGTWTFDAQGFPWQAEDTVTVPVKDAPGGGATVYSANTAPEFTSCA</sequence>
<dbReference type="InterPro" id="IPR035992">
    <property type="entry name" value="Ricin_B-like_lectins"/>
</dbReference>
<feature type="domain" description="Ricin B lectin" evidence="1">
    <location>
        <begin position="65"/>
        <end position="197"/>
    </location>
</feature>
<dbReference type="EMBL" id="BAABJV010000013">
    <property type="protein sequence ID" value="GAA4788333.1"/>
    <property type="molecule type" value="Genomic_DNA"/>
</dbReference>
<proteinExistence type="predicted"/>
<dbReference type="PROSITE" id="PS50231">
    <property type="entry name" value="RICIN_B_LECTIN"/>
    <property type="match status" value="1"/>
</dbReference>
<reference evidence="3" key="1">
    <citation type="journal article" date="2019" name="Int. J. Syst. Evol. Microbiol.">
        <title>The Global Catalogue of Microorganisms (GCM) 10K type strain sequencing project: providing services to taxonomists for standard genome sequencing and annotation.</title>
        <authorList>
            <consortium name="The Broad Institute Genomics Platform"/>
            <consortium name="The Broad Institute Genome Sequencing Center for Infectious Disease"/>
            <person name="Wu L."/>
            <person name="Ma J."/>
        </authorList>
    </citation>
    <scope>NUCLEOTIDE SEQUENCE [LARGE SCALE GENOMIC DNA]</scope>
    <source>
        <strain evidence="3">JCM 18324</strain>
    </source>
</reference>
<dbReference type="Gene3D" id="2.80.10.50">
    <property type="match status" value="2"/>
</dbReference>
<dbReference type="SMART" id="SM00458">
    <property type="entry name" value="RICIN"/>
    <property type="match status" value="1"/>
</dbReference>
<keyword evidence="3" id="KW-1185">Reference proteome</keyword>
<gene>
    <name evidence="2" type="ORF">GCM10023329_44400</name>
</gene>
<dbReference type="RefSeq" id="WP_345615182.1">
    <property type="nucleotide sequence ID" value="NZ_BAABJV010000013.1"/>
</dbReference>
<dbReference type="SUPFAM" id="SSF50370">
    <property type="entry name" value="Ricin B-like lectins"/>
    <property type="match status" value="1"/>
</dbReference>
<evidence type="ECO:0000313" key="2">
    <source>
        <dbReference type="EMBL" id="GAA4788333.1"/>
    </source>
</evidence>
<dbReference type="Proteomes" id="UP001501147">
    <property type="component" value="Unassembled WGS sequence"/>
</dbReference>
<dbReference type="InterPro" id="IPR000772">
    <property type="entry name" value="Ricin_B_lectin"/>
</dbReference>
<organism evidence="2 3">
    <name type="scientific">Streptomyces sanyensis</name>
    <dbReference type="NCBI Taxonomy" id="568869"/>
    <lineage>
        <taxon>Bacteria</taxon>
        <taxon>Bacillati</taxon>
        <taxon>Actinomycetota</taxon>
        <taxon>Actinomycetes</taxon>
        <taxon>Kitasatosporales</taxon>
        <taxon>Streptomycetaceae</taxon>
        <taxon>Streptomyces</taxon>
    </lineage>
</organism>
<protein>
    <recommendedName>
        <fullName evidence="1">Ricin B lectin domain-containing protein</fullName>
    </recommendedName>
</protein>
<evidence type="ECO:0000259" key="1">
    <source>
        <dbReference type="SMART" id="SM00458"/>
    </source>
</evidence>
<name>A0ABP9B0L0_9ACTN</name>